<dbReference type="Proteomes" id="UP001523543">
    <property type="component" value="Unassembled WGS sequence"/>
</dbReference>
<evidence type="ECO:0000259" key="6">
    <source>
        <dbReference type="PROSITE" id="PS51217"/>
    </source>
</evidence>
<dbReference type="Pfam" id="PF13361">
    <property type="entry name" value="UvrD_C"/>
    <property type="match status" value="1"/>
</dbReference>
<name>A0ABT1EUY5_9PROT</name>
<evidence type="ECO:0000313" key="7">
    <source>
        <dbReference type="EMBL" id="MCP1247188.1"/>
    </source>
</evidence>
<evidence type="ECO:0000256" key="4">
    <source>
        <dbReference type="ARBA" id="ARBA00022840"/>
    </source>
</evidence>
<dbReference type="InterPro" id="IPR027417">
    <property type="entry name" value="P-loop_NTPase"/>
</dbReference>
<evidence type="ECO:0000256" key="2">
    <source>
        <dbReference type="ARBA" id="ARBA00022801"/>
    </source>
</evidence>
<evidence type="ECO:0000256" key="5">
    <source>
        <dbReference type="ARBA" id="ARBA00034923"/>
    </source>
</evidence>
<sequence>MAQDQSRIPKTLYTRKGAGQPVEVLQFSYMSEEADAIAAEIGRRAASGCAWHDIAVIYRQNRLSRAIEEALIQARVPYEIG</sequence>
<evidence type="ECO:0000256" key="3">
    <source>
        <dbReference type="ARBA" id="ARBA00022806"/>
    </source>
</evidence>
<gene>
    <name evidence="7" type="ORF">NKW54_14775</name>
</gene>
<proteinExistence type="predicted"/>
<keyword evidence="4" id="KW-0067">ATP-binding</keyword>
<comment type="caution">
    <text evidence="7">The sequence shown here is derived from an EMBL/GenBank/DDBJ whole genome shotgun (WGS) entry which is preliminary data.</text>
</comment>
<evidence type="ECO:0000256" key="1">
    <source>
        <dbReference type="ARBA" id="ARBA00022741"/>
    </source>
</evidence>
<dbReference type="Gene3D" id="3.40.50.300">
    <property type="entry name" value="P-loop containing nucleotide triphosphate hydrolases"/>
    <property type="match status" value="1"/>
</dbReference>
<keyword evidence="1" id="KW-0547">Nucleotide-binding</keyword>
<dbReference type="InterPro" id="IPR000212">
    <property type="entry name" value="DNA_helicase_UvrD/REP"/>
</dbReference>
<dbReference type="PROSITE" id="PS51217">
    <property type="entry name" value="UVRD_HELICASE_CTER"/>
    <property type="match status" value="1"/>
</dbReference>
<keyword evidence="2" id="KW-0378">Hydrolase</keyword>
<accession>A0ABT1EUY5</accession>
<organism evidence="7 8">
    <name type="scientific">Acetobacter cerevisiae</name>
    <dbReference type="NCBI Taxonomy" id="178900"/>
    <lineage>
        <taxon>Bacteria</taxon>
        <taxon>Pseudomonadati</taxon>
        <taxon>Pseudomonadota</taxon>
        <taxon>Alphaproteobacteria</taxon>
        <taxon>Acetobacterales</taxon>
        <taxon>Acetobacteraceae</taxon>
        <taxon>Acetobacter</taxon>
    </lineage>
</organism>
<dbReference type="PANTHER" id="PTHR11070:SF2">
    <property type="entry name" value="ATP-DEPENDENT DNA HELICASE SRS2"/>
    <property type="match status" value="1"/>
</dbReference>
<dbReference type="SUPFAM" id="SSF52540">
    <property type="entry name" value="P-loop containing nucleoside triphosphate hydrolases"/>
    <property type="match status" value="1"/>
</dbReference>
<evidence type="ECO:0000313" key="8">
    <source>
        <dbReference type="Proteomes" id="UP001523543"/>
    </source>
</evidence>
<feature type="domain" description="UvrD-like helicase C-terminal" evidence="6">
    <location>
        <begin position="1"/>
        <end position="81"/>
    </location>
</feature>
<dbReference type="InterPro" id="IPR014017">
    <property type="entry name" value="DNA_helicase_UvrD-like_C"/>
</dbReference>
<dbReference type="EMBL" id="JAMYZR010000058">
    <property type="protein sequence ID" value="MCP1247188.1"/>
    <property type="molecule type" value="Genomic_DNA"/>
</dbReference>
<keyword evidence="8" id="KW-1185">Reference proteome</keyword>
<dbReference type="PANTHER" id="PTHR11070">
    <property type="entry name" value="UVRD / RECB / PCRA DNA HELICASE FAMILY MEMBER"/>
    <property type="match status" value="1"/>
</dbReference>
<protein>
    <recommendedName>
        <fullName evidence="5">DNA 3'-5' helicase II</fullName>
    </recommendedName>
</protein>
<reference evidence="7 8" key="1">
    <citation type="submission" date="2022-06" db="EMBL/GenBank/DDBJ databases">
        <title>Acetobacer genomes from food samples.</title>
        <authorList>
            <person name="Sombolestani A."/>
        </authorList>
    </citation>
    <scope>NUCLEOTIDE SEQUENCE [LARGE SCALE GENOMIC DNA]</scope>
    <source>
        <strain evidence="7 8">R-83281</strain>
    </source>
</reference>
<keyword evidence="3" id="KW-0347">Helicase</keyword>